<evidence type="ECO:0000313" key="3">
    <source>
        <dbReference type="Proteomes" id="UP001059480"/>
    </source>
</evidence>
<dbReference type="Proteomes" id="UP001059480">
    <property type="component" value="Unassembled WGS sequence"/>
</dbReference>
<name>A0ABT1WP34_9LACT</name>
<protein>
    <submittedName>
        <fullName evidence="2">ImmA/IrrE family metallo-endopeptidase</fullName>
    </submittedName>
</protein>
<accession>A0ABT1WP34</accession>
<sequence length="187" mass="21774">MCILSNRWIYEKVQSLIKKYKTRDPNELIWFLNIKVCPLEDTKHLLGMYHVIQRNRFIFISTEVGRQKDLILAHELGHDQLHRDQVISGVAFHENGLFVDNSKNELEANIFAAHLLIADEDIIPLLRGQIDDVDLSYELGVDINLVNLKISEMVKLGLLNLNECCVERPRGDFLKNYRPDKDDWSEC</sequence>
<reference evidence="2" key="2">
    <citation type="journal article" date="2023" name="Curr. Microbiol.">
        <title>Granulicatella seriolae sp. nov., a Novel Facultative Anaerobe Isolated from Yellowtail Marine Fish.</title>
        <authorList>
            <person name="Lee M."/>
            <person name="Choi Y.J."/>
            <person name="Farooq A."/>
            <person name="Jeong J.B."/>
            <person name="Jung M.Y."/>
        </authorList>
    </citation>
    <scope>NUCLEOTIDE SEQUENCE</scope>
    <source>
        <strain evidence="2">S8</strain>
    </source>
</reference>
<evidence type="ECO:0000313" key="2">
    <source>
        <dbReference type="EMBL" id="MCQ9210246.1"/>
    </source>
</evidence>
<dbReference type="Pfam" id="PF06114">
    <property type="entry name" value="Peptidase_M78"/>
    <property type="match status" value="1"/>
</dbReference>
<evidence type="ECO:0000259" key="1">
    <source>
        <dbReference type="Pfam" id="PF06114"/>
    </source>
</evidence>
<comment type="caution">
    <text evidence="2">The sequence shown here is derived from an EMBL/GenBank/DDBJ whole genome shotgun (WGS) entry which is preliminary data.</text>
</comment>
<dbReference type="InterPro" id="IPR010359">
    <property type="entry name" value="IrrE_HExxH"/>
</dbReference>
<proteinExistence type="predicted"/>
<feature type="domain" description="IrrE N-terminal-like" evidence="1">
    <location>
        <begin position="33"/>
        <end position="150"/>
    </location>
</feature>
<organism evidence="2 3">
    <name type="scientific">Granulicatella seriolae</name>
    <dbReference type="NCBI Taxonomy" id="2967226"/>
    <lineage>
        <taxon>Bacteria</taxon>
        <taxon>Bacillati</taxon>
        <taxon>Bacillota</taxon>
        <taxon>Bacilli</taxon>
        <taxon>Lactobacillales</taxon>
        <taxon>Carnobacteriaceae</taxon>
        <taxon>Granulicatella</taxon>
    </lineage>
</organism>
<dbReference type="Gene3D" id="1.10.10.2910">
    <property type="match status" value="1"/>
</dbReference>
<dbReference type="RefSeq" id="WP_256945356.1">
    <property type="nucleotide sequence ID" value="NZ_JANHNZ010000005.1"/>
</dbReference>
<reference evidence="2" key="1">
    <citation type="submission" date="2022-07" db="EMBL/GenBank/DDBJ databases">
        <authorList>
            <person name="Jung M.-Y."/>
            <person name="Lee M."/>
        </authorList>
    </citation>
    <scope>NUCLEOTIDE SEQUENCE</scope>
    <source>
        <strain evidence="2">S8</strain>
    </source>
</reference>
<reference evidence="2" key="3">
    <citation type="journal article" date="2023" name="Microbiol. Resour. Announc.">
        <title>Draft Genome Sequence of Granulicatella sp. Strain S8, Isolated from a Marine Fish, Seriola quinqueradiata.</title>
        <authorList>
            <person name="Lee M."/>
            <person name="Farooq A."/>
            <person name="Jeong J.B."/>
            <person name="Jung M.Y."/>
        </authorList>
    </citation>
    <scope>NUCLEOTIDE SEQUENCE</scope>
    <source>
        <strain evidence="2">S8</strain>
    </source>
</reference>
<keyword evidence="3" id="KW-1185">Reference proteome</keyword>
<gene>
    <name evidence="2" type="ORF">NPA36_06755</name>
</gene>
<dbReference type="EMBL" id="JANHNZ010000005">
    <property type="protein sequence ID" value="MCQ9210246.1"/>
    <property type="molecule type" value="Genomic_DNA"/>
</dbReference>